<dbReference type="RefSeq" id="WP_163300570.1">
    <property type="nucleotide sequence ID" value="NZ_JAAGRQ010000005.1"/>
</dbReference>
<reference evidence="1 2" key="1">
    <citation type="submission" date="2020-02" db="EMBL/GenBank/DDBJ databases">
        <title>Comparative genomics of sulfur disproportionating microorganisms.</title>
        <authorList>
            <person name="Ward L.M."/>
            <person name="Bertran E."/>
            <person name="Johnston D.T."/>
        </authorList>
    </citation>
    <scope>NUCLEOTIDE SEQUENCE [LARGE SCALE GENOMIC DNA]</scope>
    <source>
        <strain evidence="1 2">DSM 3696</strain>
    </source>
</reference>
<sequence>MPGDMCISLEIPPETDFACPVAGLANALAVRAGFDRRENYRFQLAVEEFCLYLAGFADGNQPLSIGLTGKRHQMRASFAFRAANLSLGALNITSRATSGTLEASSAEMGLLLVGKAADRFRLEHHTGDRFVLEAEVDRAYPEVATVRRPEGWCPPFAIRTQHDPAQLTQAAALAMSAYPRWQCPGCFRTPAKFPDMVADGAIACVLACDARGQTVGLLSWAPCSGQALLFSGPFVFTPPETSASVARLLVDGFLETVAREPYNIVFSFRATSDLPKASFETLGSLQSFVDGRLEHHPIVFRHLREDNGLAVWCPPQLERFLRQAYDRLALSRDILPVEKPTARPQRASLLGAAYDPGRNLAELTAFLDGEDMTANLAAHVAAFRRQGIGAILYHMDLSVPWEAALASDLIQAGFTPVAILPQGGRTDKVVWQHEQLA</sequence>
<protein>
    <submittedName>
        <fullName evidence="1">Uncharacterized protein</fullName>
    </submittedName>
</protein>
<gene>
    <name evidence="1" type="ORF">G3N56_01980</name>
</gene>
<accession>A0A7K3NH35</accession>
<comment type="caution">
    <text evidence="1">The sequence shown here is derived from an EMBL/GenBank/DDBJ whole genome shotgun (WGS) entry which is preliminary data.</text>
</comment>
<evidence type="ECO:0000313" key="1">
    <source>
        <dbReference type="EMBL" id="NDY55514.1"/>
    </source>
</evidence>
<dbReference type="EMBL" id="JAAGRQ010000005">
    <property type="protein sequence ID" value="NDY55514.1"/>
    <property type="molecule type" value="Genomic_DNA"/>
</dbReference>
<name>A0A7K3NH35_9BACT</name>
<keyword evidence="2" id="KW-1185">Reference proteome</keyword>
<dbReference type="Proteomes" id="UP000469724">
    <property type="component" value="Unassembled WGS sequence"/>
</dbReference>
<proteinExistence type="predicted"/>
<evidence type="ECO:0000313" key="2">
    <source>
        <dbReference type="Proteomes" id="UP000469724"/>
    </source>
</evidence>
<organism evidence="1 2">
    <name type="scientific">Desulfolutivibrio sulfodismutans</name>
    <dbReference type="NCBI Taxonomy" id="63561"/>
    <lineage>
        <taxon>Bacteria</taxon>
        <taxon>Pseudomonadati</taxon>
        <taxon>Thermodesulfobacteriota</taxon>
        <taxon>Desulfovibrionia</taxon>
        <taxon>Desulfovibrionales</taxon>
        <taxon>Desulfovibrionaceae</taxon>
        <taxon>Desulfolutivibrio</taxon>
    </lineage>
</organism>
<dbReference type="AlphaFoldDB" id="A0A7K3NH35"/>